<feature type="binding site" evidence="9">
    <location>
        <position position="89"/>
    </location>
    <ligand>
        <name>S-adenosyl-L-methionine</name>
        <dbReference type="ChEBI" id="CHEBI:59789"/>
    </ligand>
</feature>
<gene>
    <name evidence="10" type="ORF">M408DRAFT_15248</name>
</gene>
<dbReference type="PANTHER" id="PTHR13600">
    <property type="entry name" value="LEUCINE CARBOXYL METHYLTRANSFERASE"/>
    <property type="match status" value="1"/>
</dbReference>
<accession>A0A0C3BH94</accession>
<keyword evidence="6 8" id="KW-0808">Transferase</keyword>
<proteinExistence type="inferred from homology"/>
<reference evidence="10 11" key="1">
    <citation type="submission" date="2014-04" db="EMBL/GenBank/DDBJ databases">
        <authorList>
            <consortium name="DOE Joint Genome Institute"/>
            <person name="Kuo A."/>
            <person name="Zuccaro A."/>
            <person name="Kohler A."/>
            <person name="Nagy L.G."/>
            <person name="Floudas D."/>
            <person name="Copeland A."/>
            <person name="Barry K.W."/>
            <person name="Cichocki N."/>
            <person name="Veneault-Fourrey C."/>
            <person name="LaButti K."/>
            <person name="Lindquist E.A."/>
            <person name="Lipzen A."/>
            <person name="Lundell T."/>
            <person name="Morin E."/>
            <person name="Murat C."/>
            <person name="Sun H."/>
            <person name="Tunlid A."/>
            <person name="Henrissat B."/>
            <person name="Grigoriev I.V."/>
            <person name="Hibbett D.S."/>
            <person name="Martin F."/>
            <person name="Nordberg H.P."/>
            <person name="Cantor M.N."/>
            <person name="Hua S.X."/>
        </authorList>
    </citation>
    <scope>NUCLEOTIDE SEQUENCE [LARGE SCALE GENOMIC DNA]</scope>
    <source>
        <strain evidence="10 11">MAFF 305830</strain>
    </source>
</reference>
<dbReference type="EMBL" id="KN824282">
    <property type="protein sequence ID" value="KIM31539.1"/>
    <property type="molecule type" value="Genomic_DNA"/>
</dbReference>
<evidence type="ECO:0000256" key="6">
    <source>
        <dbReference type="ARBA" id="ARBA00022679"/>
    </source>
</evidence>
<dbReference type="STRING" id="933852.A0A0C3BH94"/>
<dbReference type="AlphaFoldDB" id="A0A0C3BH94"/>
<evidence type="ECO:0000256" key="8">
    <source>
        <dbReference type="PIRNR" id="PIRNR016305"/>
    </source>
</evidence>
<evidence type="ECO:0000313" key="11">
    <source>
        <dbReference type="Proteomes" id="UP000054097"/>
    </source>
</evidence>
<sequence>MDATILDEGTRSTDGFAAHARISAVRQGYLRDDFVSQFVPRARNLPTHAPLINIGTYVRTTAIDQLVEDFLRAGSSDGAPVKKQIVSIGAGSDTRFWRLSSGPLKDHISAYVELDFAEITSKKAMAIRKSKQLSSLLGDDVKVVQGGMGLTSGIYHLFPTDLRNPIATYLDPLLSSTPAVLSPEVPTLFLAECVLVYMVPEKSAAIMHWFTERFNHAFGIIYEMFSLNDSFGRVMRDNLRVRNVELPGAEAFPDLDAIKGRFLSTGYQVANALTLGTIRTSYITTEEQQRISKLELVDEYEELNVVLAHYALAWGSKPGACTNPTKPIKARTDIHV</sequence>
<evidence type="ECO:0000256" key="9">
    <source>
        <dbReference type="PIRSR" id="PIRSR016305-1"/>
    </source>
</evidence>
<keyword evidence="5 8" id="KW-0489">Methyltransferase</keyword>
<keyword evidence="7 8" id="KW-0949">S-adenosyl-L-methionine</keyword>
<dbReference type="OrthoDB" id="203237at2759"/>
<name>A0A0C3BH94_SERVB</name>
<evidence type="ECO:0000256" key="2">
    <source>
        <dbReference type="ARBA" id="ARBA00010703"/>
    </source>
</evidence>
<dbReference type="Proteomes" id="UP000054097">
    <property type="component" value="Unassembled WGS sequence"/>
</dbReference>
<comment type="similarity">
    <text evidence="2 8">Belongs to the methyltransferase superfamily. LCMT family.</text>
</comment>
<evidence type="ECO:0000256" key="3">
    <source>
        <dbReference type="ARBA" id="ARBA00012834"/>
    </source>
</evidence>
<dbReference type="SUPFAM" id="SSF53335">
    <property type="entry name" value="S-adenosyl-L-methionine-dependent methyltransferases"/>
    <property type="match status" value="1"/>
</dbReference>
<feature type="binding site" evidence="9">
    <location>
        <begin position="161"/>
        <end position="162"/>
    </location>
    <ligand>
        <name>S-adenosyl-L-methionine</name>
        <dbReference type="ChEBI" id="CHEBI:59789"/>
    </ligand>
</feature>
<protein>
    <recommendedName>
        <fullName evidence="4 8">Leucine carboxyl methyltransferase 1</fullName>
        <ecNumber evidence="3 8">2.1.1.233</ecNumber>
    </recommendedName>
</protein>
<dbReference type="InterPro" id="IPR029063">
    <property type="entry name" value="SAM-dependent_MTases_sf"/>
</dbReference>
<evidence type="ECO:0000256" key="4">
    <source>
        <dbReference type="ARBA" id="ARBA00017497"/>
    </source>
</evidence>
<reference evidence="11" key="2">
    <citation type="submission" date="2015-01" db="EMBL/GenBank/DDBJ databases">
        <title>Evolutionary Origins and Diversification of the Mycorrhizal Mutualists.</title>
        <authorList>
            <consortium name="DOE Joint Genome Institute"/>
            <consortium name="Mycorrhizal Genomics Consortium"/>
            <person name="Kohler A."/>
            <person name="Kuo A."/>
            <person name="Nagy L.G."/>
            <person name="Floudas D."/>
            <person name="Copeland A."/>
            <person name="Barry K.W."/>
            <person name="Cichocki N."/>
            <person name="Veneault-Fourrey C."/>
            <person name="LaButti K."/>
            <person name="Lindquist E.A."/>
            <person name="Lipzen A."/>
            <person name="Lundell T."/>
            <person name="Morin E."/>
            <person name="Murat C."/>
            <person name="Riley R."/>
            <person name="Ohm R."/>
            <person name="Sun H."/>
            <person name="Tunlid A."/>
            <person name="Henrissat B."/>
            <person name="Grigoriev I.V."/>
            <person name="Hibbett D.S."/>
            <person name="Martin F."/>
        </authorList>
    </citation>
    <scope>NUCLEOTIDE SEQUENCE [LARGE SCALE GENOMIC DNA]</scope>
    <source>
        <strain evidence="11">MAFF 305830</strain>
    </source>
</reference>
<dbReference type="Pfam" id="PF04072">
    <property type="entry name" value="LCM"/>
    <property type="match status" value="1"/>
</dbReference>
<dbReference type="GO" id="GO:0018423">
    <property type="term" value="F:protein C-terminal leucine carboxyl O-methyltransferase activity"/>
    <property type="evidence" value="ECO:0007669"/>
    <property type="project" value="UniProtKB-EC"/>
</dbReference>
<dbReference type="PANTHER" id="PTHR13600:SF21">
    <property type="entry name" value="LEUCINE CARBOXYL METHYLTRANSFERASE 1"/>
    <property type="match status" value="1"/>
</dbReference>
<comment type="function">
    <text evidence="8">Methylates the carboxyl group of the C-terminal leucine residue of protein phosphatase 2A catalytic subunits to form alpha-leucine ester residues.</text>
</comment>
<dbReference type="GO" id="GO:0032259">
    <property type="term" value="P:methylation"/>
    <property type="evidence" value="ECO:0007669"/>
    <property type="project" value="UniProtKB-KW"/>
</dbReference>
<dbReference type="PIRSF" id="PIRSF016305">
    <property type="entry name" value="LCM_mtfrase"/>
    <property type="match status" value="1"/>
</dbReference>
<organism evidence="10 11">
    <name type="scientific">Serendipita vermifera MAFF 305830</name>
    <dbReference type="NCBI Taxonomy" id="933852"/>
    <lineage>
        <taxon>Eukaryota</taxon>
        <taxon>Fungi</taxon>
        <taxon>Dikarya</taxon>
        <taxon>Basidiomycota</taxon>
        <taxon>Agaricomycotina</taxon>
        <taxon>Agaricomycetes</taxon>
        <taxon>Sebacinales</taxon>
        <taxon>Serendipitaceae</taxon>
        <taxon>Serendipita</taxon>
    </lineage>
</organism>
<feature type="binding site" evidence="9">
    <location>
        <position position="59"/>
    </location>
    <ligand>
        <name>S-adenosyl-L-methionine</name>
        <dbReference type="ChEBI" id="CHEBI:59789"/>
    </ligand>
</feature>
<comment type="catalytic activity">
    <reaction evidence="1 8">
        <text>[phosphatase 2A protein]-C-terminal L-leucine + S-adenosyl-L-methionine = [phosphatase 2A protein]-C-terminal L-leucine methyl ester + S-adenosyl-L-homocysteine</text>
        <dbReference type="Rhea" id="RHEA:48544"/>
        <dbReference type="Rhea" id="RHEA-COMP:12134"/>
        <dbReference type="Rhea" id="RHEA-COMP:12135"/>
        <dbReference type="ChEBI" id="CHEBI:57856"/>
        <dbReference type="ChEBI" id="CHEBI:59789"/>
        <dbReference type="ChEBI" id="CHEBI:90516"/>
        <dbReference type="ChEBI" id="CHEBI:90517"/>
        <dbReference type="EC" id="2.1.1.233"/>
    </reaction>
</comment>
<feature type="binding site" evidence="9">
    <location>
        <position position="192"/>
    </location>
    <ligand>
        <name>S-adenosyl-L-methionine</name>
        <dbReference type="ChEBI" id="CHEBI:59789"/>
    </ligand>
</feature>
<evidence type="ECO:0000256" key="1">
    <source>
        <dbReference type="ARBA" id="ARBA00000724"/>
    </source>
</evidence>
<evidence type="ECO:0000256" key="5">
    <source>
        <dbReference type="ARBA" id="ARBA00022603"/>
    </source>
</evidence>
<dbReference type="EC" id="2.1.1.233" evidence="3 8"/>
<dbReference type="HOGENOM" id="CLU_031312_1_0_1"/>
<evidence type="ECO:0000256" key="7">
    <source>
        <dbReference type="ARBA" id="ARBA00022691"/>
    </source>
</evidence>
<dbReference type="InterPro" id="IPR007213">
    <property type="entry name" value="Ppm1/Ppm2/Tcmp"/>
</dbReference>
<dbReference type="InterPro" id="IPR016651">
    <property type="entry name" value="LCMT1"/>
</dbReference>
<evidence type="ECO:0000313" key="10">
    <source>
        <dbReference type="EMBL" id="KIM31539.1"/>
    </source>
</evidence>
<keyword evidence="11" id="KW-1185">Reference proteome</keyword>
<dbReference type="Gene3D" id="3.40.50.150">
    <property type="entry name" value="Vaccinia Virus protein VP39"/>
    <property type="match status" value="1"/>
</dbReference>